<gene>
    <name evidence="1" type="ORF">KI387_011402</name>
</gene>
<protein>
    <submittedName>
        <fullName evidence="1">Uncharacterized protein</fullName>
    </submittedName>
</protein>
<evidence type="ECO:0000313" key="2">
    <source>
        <dbReference type="Proteomes" id="UP000824469"/>
    </source>
</evidence>
<dbReference type="EMBL" id="JAHRHJ020000008">
    <property type="protein sequence ID" value="KAH9306998.1"/>
    <property type="molecule type" value="Genomic_DNA"/>
</dbReference>
<name>A0AA38FPM7_TAXCH</name>
<organism evidence="1 2">
    <name type="scientific">Taxus chinensis</name>
    <name type="common">Chinese yew</name>
    <name type="synonym">Taxus wallichiana var. chinensis</name>
    <dbReference type="NCBI Taxonomy" id="29808"/>
    <lineage>
        <taxon>Eukaryota</taxon>
        <taxon>Viridiplantae</taxon>
        <taxon>Streptophyta</taxon>
        <taxon>Embryophyta</taxon>
        <taxon>Tracheophyta</taxon>
        <taxon>Spermatophyta</taxon>
        <taxon>Pinopsida</taxon>
        <taxon>Pinidae</taxon>
        <taxon>Conifers II</taxon>
        <taxon>Cupressales</taxon>
        <taxon>Taxaceae</taxon>
        <taxon>Taxus</taxon>
    </lineage>
</organism>
<feature type="non-terminal residue" evidence="1">
    <location>
        <position position="55"/>
    </location>
</feature>
<dbReference type="AlphaFoldDB" id="A0AA38FPM7"/>
<proteinExistence type="predicted"/>
<sequence>MESYGKFAVESDDKMEANLGHMKTEPDNSAAEKHTMDSIDEEEHLKKMMLVIKRA</sequence>
<accession>A0AA38FPM7</accession>
<dbReference type="Proteomes" id="UP000824469">
    <property type="component" value="Unassembled WGS sequence"/>
</dbReference>
<comment type="caution">
    <text evidence="1">The sequence shown here is derived from an EMBL/GenBank/DDBJ whole genome shotgun (WGS) entry which is preliminary data.</text>
</comment>
<keyword evidence="2" id="KW-1185">Reference proteome</keyword>
<reference evidence="1 2" key="1">
    <citation type="journal article" date="2021" name="Nat. Plants">
        <title>The Taxus genome provides insights into paclitaxel biosynthesis.</title>
        <authorList>
            <person name="Xiong X."/>
            <person name="Gou J."/>
            <person name="Liao Q."/>
            <person name="Li Y."/>
            <person name="Zhou Q."/>
            <person name="Bi G."/>
            <person name="Li C."/>
            <person name="Du R."/>
            <person name="Wang X."/>
            <person name="Sun T."/>
            <person name="Guo L."/>
            <person name="Liang H."/>
            <person name="Lu P."/>
            <person name="Wu Y."/>
            <person name="Zhang Z."/>
            <person name="Ro D.K."/>
            <person name="Shang Y."/>
            <person name="Huang S."/>
            <person name="Yan J."/>
        </authorList>
    </citation>
    <scope>NUCLEOTIDE SEQUENCE [LARGE SCALE GENOMIC DNA]</scope>
    <source>
        <strain evidence="1">Ta-2019</strain>
    </source>
</reference>
<evidence type="ECO:0000313" key="1">
    <source>
        <dbReference type="EMBL" id="KAH9306998.1"/>
    </source>
</evidence>